<dbReference type="AlphaFoldDB" id="A0A5J4Q9L4"/>
<dbReference type="EMBL" id="SNRY01004423">
    <property type="protein sequence ID" value="KAA6317738.1"/>
    <property type="molecule type" value="Genomic_DNA"/>
</dbReference>
<name>A0A5J4Q9L4_9ZZZZ</name>
<accession>A0A5J4Q9L4</accession>
<protein>
    <submittedName>
        <fullName evidence="1">Uncharacterized protein</fullName>
    </submittedName>
</protein>
<proteinExistence type="predicted"/>
<reference evidence="1" key="1">
    <citation type="submission" date="2019-03" db="EMBL/GenBank/DDBJ databases">
        <title>Single cell metagenomics reveals metabolic interactions within the superorganism composed of flagellate Streblomastix strix and complex community of Bacteroidetes bacteria on its surface.</title>
        <authorList>
            <person name="Treitli S.C."/>
            <person name="Kolisko M."/>
            <person name="Husnik F."/>
            <person name="Keeling P."/>
            <person name="Hampl V."/>
        </authorList>
    </citation>
    <scope>NUCLEOTIDE SEQUENCE</scope>
    <source>
        <strain evidence="1">STM</strain>
    </source>
</reference>
<gene>
    <name evidence="1" type="ORF">EZS27_032154</name>
</gene>
<evidence type="ECO:0000313" key="1">
    <source>
        <dbReference type="EMBL" id="KAA6317738.1"/>
    </source>
</evidence>
<sequence length="174" mass="20599">MATKTERLEDFLMEYCYFEKDIYNGEHSLSQQYVHLFTQKDGTFICRYVVPPHNVRVSKWTANINDKDFGIRLYSTVFFSRINFNIYTFSIMRYLLQLKYTDGRIDLLENIFSRSPCKSVKFKVLKEKYDSSKKRFLNGVNAIVNDVNGYNLVTRLVDADEIFYDLVHIKCSSL</sequence>
<comment type="caution">
    <text evidence="1">The sequence shown here is derived from an EMBL/GenBank/DDBJ whole genome shotgun (WGS) entry which is preliminary data.</text>
</comment>
<organism evidence="1">
    <name type="scientific">termite gut metagenome</name>
    <dbReference type="NCBI Taxonomy" id="433724"/>
    <lineage>
        <taxon>unclassified sequences</taxon>
        <taxon>metagenomes</taxon>
        <taxon>organismal metagenomes</taxon>
    </lineage>
</organism>